<evidence type="ECO:0000313" key="11">
    <source>
        <dbReference type="EMBL" id="WOJ97820.1"/>
    </source>
</evidence>
<comment type="subcellular location">
    <subcellularLocation>
        <location evidence="1">Cell inner membrane</location>
        <topology evidence="1">Peripheral membrane protein</topology>
    </subcellularLocation>
</comment>
<dbReference type="InterPro" id="IPR017871">
    <property type="entry name" value="ABC_transporter-like_CS"/>
</dbReference>
<dbReference type="PROSITE" id="PS00211">
    <property type="entry name" value="ABC_TRANSPORTER_1"/>
    <property type="match status" value="2"/>
</dbReference>
<dbReference type="PANTHER" id="PTHR43297">
    <property type="entry name" value="OLIGOPEPTIDE TRANSPORT ATP-BINDING PROTEIN APPD"/>
    <property type="match status" value="1"/>
</dbReference>
<dbReference type="RefSeq" id="WP_407328861.1">
    <property type="nucleotide sequence ID" value="NZ_CP136865.1"/>
</dbReference>
<dbReference type="EC" id="7.4.2.9" evidence="8"/>
<dbReference type="PANTHER" id="PTHR43297:SF2">
    <property type="entry name" value="DIPEPTIDE TRANSPORT ATP-BINDING PROTEIN DPPD"/>
    <property type="match status" value="1"/>
</dbReference>
<name>A0ABZ0IFD4_9GAMM</name>
<dbReference type="Pfam" id="PF08352">
    <property type="entry name" value="oligo_HPY"/>
    <property type="match status" value="2"/>
</dbReference>
<dbReference type="Gene3D" id="3.40.50.300">
    <property type="entry name" value="P-loop containing nucleotide triphosphate hydrolases"/>
    <property type="match status" value="2"/>
</dbReference>
<evidence type="ECO:0000259" key="10">
    <source>
        <dbReference type="PROSITE" id="PS50893"/>
    </source>
</evidence>
<evidence type="ECO:0000313" key="12">
    <source>
        <dbReference type="Proteomes" id="UP001626549"/>
    </source>
</evidence>
<keyword evidence="7" id="KW-0472">Membrane</keyword>
<evidence type="ECO:0000256" key="2">
    <source>
        <dbReference type="ARBA" id="ARBA00005417"/>
    </source>
</evidence>
<keyword evidence="3" id="KW-0813">Transport</keyword>
<reference evidence="11 12" key="1">
    <citation type="submission" date="2023-10" db="EMBL/GenBank/DDBJ databases">
        <title>Two novel species belonging to the OM43/NOR5 clade.</title>
        <authorList>
            <person name="Park M."/>
        </authorList>
    </citation>
    <scope>NUCLEOTIDE SEQUENCE [LARGE SCALE GENOMIC DNA]</scope>
    <source>
        <strain evidence="11 12">IMCC45268</strain>
    </source>
</reference>
<dbReference type="InterPro" id="IPR027417">
    <property type="entry name" value="P-loop_NTPase"/>
</dbReference>
<dbReference type="PROSITE" id="PS50893">
    <property type="entry name" value="ABC_TRANSPORTER_2"/>
    <property type="match status" value="2"/>
</dbReference>
<gene>
    <name evidence="11" type="ORF">R0137_04405</name>
</gene>
<dbReference type="InterPro" id="IPR003439">
    <property type="entry name" value="ABC_transporter-like_ATP-bd"/>
</dbReference>
<dbReference type="Pfam" id="PF00005">
    <property type="entry name" value="ABC_tran"/>
    <property type="match status" value="2"/>
</dbReference>
<feature type="domain" description="ABC transporter" evidence="10">
    <location>
        <begin position="4"/>
        <end position="255"/>
    </location>
</feature>
<keyword evidence="12" id="KW-1185">Reference proteome</keyword>
<evidence type="ECO:0000256" key="5">
    <source>
        <dbReference type="ARBA" id="ARBA00022741"/>
    </source>
</evidence>
<organism evidence="11 12">
    <name type="scientific">Congregibacter brevis</name>
    <dbReference type="NCBI Taxonomy" id="3081201"/>
    <lineage>
        <taxon>Bacteria</taxon>
        <taxon>Pseudomonadati</taxon>
        <taxon>Pseudomonadota</taxon>
        <taxon>Gammaproteobacteria</taxon>
        <taxon>Cellvibrionales</taxon>
        <taxon>Halieaceae</taxon>
        <taxon>Congregibacter</taxon>
    </lineage>
</organism>
<proteinExistence type="inferred from homology"/>
<dbReference type="InterPro" id="IPR013563">
    <property type="entry name" value="Oligopep_ABC_C"/>
</dbReference>
<feature type="domain" description="ABC transporter" evidence="10">
    <location>
        <begin position="276"/>
        <end position="518"/>
    </location>
</feature>
<dbReference type="InterPro" id="IPR050388">
    <property type="entry name" value="ABC_Ni/Peptide_Import"/>
</dbReference>
<dbReference type="GO" id="GO:0005524">
    <property type="term" value="F:ATP binding"/>
    <property type="evidence" value="ECO:0007669"/>
    <property type="project" value="UniProtKB-KW"/>
</dbReference>
<keyword evidence="5" id="KW-0547">Nucleotide-binding</keyword>
<dbReference type="NCBIfam" id="NF007739">
    <property type="entry name" value="PRK10419.1"/>
    <property type="match status" value="2"/>
</dbReference>
<evidence type="ECO:0000256" key="6">
    <source>
        <dbReference type="ARBA" id="ARBA00022840"/>
    </source>
</evidence>
<evidence type="ECO:0000256" key="1">
    <source>
        <dbReference type="ARBA" id="ARBA00004417"/>
    </source>
</evidence>
<dbReference type="EMBL" id="CP136865">
    <property type="protein sequence ID" value="WOJ97820.1"/>
    <property type="molecule type" value="Genomic_DNA"/>
</dbReference>
<evidence type="ECO:0000256" key="3">
    <source>
        <dbReference type="ARBA" id="ARBA00022448"/>
    </source>
</evidence>
<protein>
    <recommendedName>
        <fullName evidence="8">ABC-type dipeptide transporter</fullName>
        <ecNumber evidence="8">7.4.2.9</ecNumber>
    </recommendedName>
</protein>
<dbReference type="InterPro" id="IPR003593">
    <property type="entry name" value="AAA+_ATPase"/>
</dbReference>
<evidence type="ECO:0000256" key="4">
    <source>
        <dbReference type="ARBA" id="ARBA00022475"/>
    </source>
</evidence>
<keyword evidence="4" id="KW-1003">Cell membrane</keyword>
<comment type="catalytic activity">
    <reaction evidence="9">
        <text>a dipeptide(out) + ATP + H2O = a dipeptide(in) + ADP + phosphate + H(+)</text>
        <dbReference type="Rhea" id="RHEA:23120"/>
        <dbReference type="ChEBI" id="CHEBI:15377"/>
        <dbReference type="ChEBI" id="CHEBI:15378"/>
        <dbReference type="ChEBI" id="CHEBI:30616"/>
        <dbReference type="ChEBI" id="CHEBI:43474"/>
        <dbReference type="ChEBI" id="CHEBI:90799"/>
        <dbReference type="ChEBI" id="CHEBI:456216"/>
        <dbReference type="EC" id="7.4.2.9"/>
    </reaction>
</comment>
<evidence type="ECO:0000256" key="9">
    <source>
        <dbReference type="ARBA" id="ARBA00047356"/>
    </source>
</evidence>
<dbReference type="SMART" id="SM00382">
    <property type="entry name" value="AAA"/>
    <property type="match status" value="2"/>
</dbReference>
<dbReference type="Proteomes" id="UP001626549">
    <property type="component" value="Chromosome"/>
</dbReference>
<dbReference type="SUPFAM" id="SSF52540">
    <property type="entry name" value="P-loop containing nucleoside triphosphate hydrolases"/>
    <property type="match status" value="2"/>
</dbReference>
<comment type="similarity">
    <text evidence="2">Belongs to the ABC transporter superfamily.</text>
</comment>
<dbReference type="NCBIfam" id="NF008453">
    <property type="entry name" value="PRK11308.1"/>
    <property type="match status" value="2"/>
</dbReference>
<sequence>MALLEVKNLAVSFVTRNGVNKAVDDISFSVESGKITAIIGESGSGKSVACYSMLGLIPMPPGRIDGGQALFDGKDLLQCSERQLRKTRGRDIAMIFQDPMTCLNPYMTIGKQMVEPIVYHKGISKLEARARAIELLGEVGIRNPESTVDSFPHEFSGGMRQRVMIAMALINEPKLLIADEPTTALDVTIQAQILELIAELQRKRDIGVIFISHDLAVVADIADEICVMQQGKIVEAGNREAIFTNAEHPYTQKLLSAIPAGTKVAQSQDCEPLISVRNLKTWFEVAKGETVKAVDDVSFDIHKGEILGLVGESGSGKSTIGRSLLRLVPVSGGEVTFDGTDVTELGGPALKTMRRRMQMIFQDPFASLNPRMTVFDTLAEPLLLHGIEDRRSVADGVLKLMDDVGLARAFVRKYPHEFSGGQRQRIAIGRALATRPEFVVADEPVSALDVTIQAQILDLMLDLGKEYGLTMLFVSHDLAVVKHLADRIIVLYQGKIVEEGTGESLFNDPQEAYTQQLLRAIPGRALL</sequence>
<keyword evidence="6 11" id="KW-0067">ATP-binding</keyword>
<accession>A0ABZ0IFD4</accession>
<evidence type="ECO:0000256" key="8">
    <source>
        <dbReference type="ARBA" id="ARBA00038852"/>
    </source>
</evidence>
<evidence type="ECO:0000256" key="7">
    <source>
        <dbReference type="ARBA" id="ARBA00023136"/>
    </source>
</evidence>
<dbReference type="CDD" id="cd03257">
    <property type="entry name" value="ABC_NikE_OppD_transporters"/>
    <property type="match status" value="2"/>
</dbReference>